<dbReference type="PANTHER" id="PTHR31260">
    <property type="entry name" value="CYSTATIN/MONELLIN SUPERFAMILY PROTEIN"/>
    <property type="match status" value="1"/>
</dbReference>
<dbReference type="Pfam" id="PF04776">
    <property type="entry name" value="protein_MS5"/>
    <property type="match status" value="1"/>
</dbReference>
<dbReference type="PANTHER" id="PTHR31260:SF74">
    <property type="entry name" value="(RAPE) HYPOTHETICAL PROTEIN"/>
    <property type="match status" value="1"/>
</dbReference>
<comment type="caution">
    <text evidence="1">The sequence shown here is derived from an EMBL/GenBank/DDBJ whole genome shotgun (WGS) entry which is preliminary data.</text>
</comment>
<accession>A0A565CBT0</accession>
<reference evidence="1" key="1">
    <citation type="submission" date="2019-07" db="EMBL/GenBank/DDBJ databases">
        <authorList>
            <person name="Dittberner H."/>
        </authorList>
    </citation>
    <scope>NUCLEOTIDE SEQUENCE [LARGE SCALE GENOMIC DNA]</scope>
</reference>
<name>A0A565CBT0_9BRAS</name>
<gene>
    <name evidence="1" type="ORF">ANE_LOCUS21562</name>
</gene>
<evidence type="ECO:0000313" key="2">
    <source>
        <dbReference type="Proteomes" id="UP000489600"/>
    </source>
</evidence>
<sequence length="240" mass="27942">MDESLWSRYGDKYDIALYGRLGLQCYNLQNGTNYKYVRWHKFSSAFIKDTYEYITLEAMDPARNSVFLFQTLFSELIPTNGIYHKWRILASRIECDKAVDSKFDEDTSIDGFYKSGMLKWLSDEALAGDNKKYYVVQESELRENDWLQLLMEIGFFSKAKCDVEATPPLEIKKVVIETKEEYITEAREKLKAKDAIFYIRYKYNGEPSSSVWAGDHKAIIRKTMDGKPGHMGLEVADDEE</sequence>
<dbReference type="InterPro" id="IPR006462">
    <property type="entry name" value="MS5"/>
</dbReference>
<dbReference type="EMBL" id="CABITT030000007">
    <property type="protein sequence ID" value="VVB11118.1"/>
    <property type="molecule type" value="Genomic_DNA"/>
</dbReference>
<dbReference type="OrthoDB" id="1080863at2759"/>
<proteinExistence type="predicted"/>
<keyword evidence="2" id="KW-1185">Reference proteome</keyword>
<protein>
    <submittedName>
        <fullName evidence="1">Uncharacterized protein</fullName>
    </submittedName>
</protein>
<dbReference type="AlphaFoldDB" id="A0A565CBT0"/>
<evidence type="ECO:0000313" key="1">
    <source>
        <dbReference type="EMBL" id="VVB11118.1"/>
    </source>
</evidence>
<dbReference type="NCBIfam" id="TIGR01572">
    <property type="entry name" value="A_thl_para_3677"/>
    <property type="match status" value="1"/>
</dbReference>
<dbReference type="Proteomes" id="UP000489600">
    <property type="component" value="Unassembled WGS sequence"/>
</dbReference>
<organism evidence="1 2">
    <name type="scientific">Arabis nemorensis</name>
    <dbReference type="NCBI Taxonomy" id="586526"/>
    <lineage>
        <taxon>Eukaryota</taxon>
        <taxon>Viridiplantae</taxon>
        <taxon>Streptophyta</taxon>
        <taxon>Embryophyta</taxon>
        <taxon>Tracheophyta</taxon>
        <taxon>Spermatophyta</taxon>
        <taxon>Magnoliopsida</taxon>
        <taxon>eudicotyledons</taxon>
        <taxon>Gunneridae</taxon>
        <taxon>Pentapetalae</taxon>
        <taxon>rosids</taxon>
        <taxon>malvids</taxon>
        <taxon>Brassicales</taxon>
        <taxon>Brassicaceae</taxon>
        <taxon>Arabideae</taxon>
        <taxon>Arabis</taxon>
    </lineage>
</organism>